<proteinExistence type="predicted"/>
<organism evidence="1 2">
    <name type="scientific">Tectimicrobiota bacterium</name>
    <dbReference type="NCBI Taxonomy" id="2528274"/>
    <lineage>
        <taxon>Bacteria</taxon>
        <taxon>Pseudomonadati</taxon>
        <taxon>Nitrospinota/Tectimicrobiota group</taxon>
        <taxon>Candidatus Tectimicrobiota</taxon>
    </lineage>
</organism>
<evidence type="ECO:0000313" key="2">
    <source>
        <dbReference type="Proteomes" id="UP000712673"/>
    </source>
</evidence>
<reference evidence="1" key="1">
    <citation type="submission" date="2019-03" db="EMBL/GenBank/DDBJ databases">
        <title>Lake Tanganyika Metagenome-Assembled Genomes (MAGs).</title>
        <authorList>
            <person name="Tran P."/>
        </authorList>
    </citation>
    <scope>NUCLEOTIDE SEQUENCE</scope>
    <source>
        <strain evidence="1">K_DeepCast_65m_m2_066</strain>
    </source>
</reference>
<dbReference type="Gene3D" id="6.10.280.50">
    <property type="match status" value="1"/>
</dbReference>
<accession>A0A938B2B7</accession>
<gene>
    <name evidence="1" type="ORF">FJZ47_02480</name>
</gene>
<dbReference type="AlphaFoldDB" id="A0A938B2B7"/>
<evidence type="ECO:0000313" key="1">
    <source>
        <dbReference type="EMBL" id="MBM3222660.1"/>
    </source>
</evidence>
<protein>
    <submittedName>
        <fullName evidence="1">DUF465 domain-containing protein</fullName>
    </submittedName>
</protein>
<dbReference type="EMBL" id="VGLS01000041">
    <property type="protein sequence ID" value="MBM3222660.1"/>
    <property type="molecule type" value="Genomic_DNA"/>
</dbReference>
<name>A0A938B2B7_UNCTE</name>
<sequence length="80" mass="9436">MLDGIDAAVIEQAKRENPEFCRLLEEHQQYEDQLAAYNDLRFMTSAQEIDRKRLQKLKLQGKDRILAILQQYQEGVRLNS</sequence>
<comment type="caution">
    <text evidence="1">The sequence shown here is derived from an EMBL/GenBank/DDBJ whole genome shotgun (WGS) entry which is preliminary data.</text>
</comment>
<dbReference type="InterPro" id="IPR038444">
    <property type="entry name" value="DUF465_sf"/>
</dbReference>
<dbReference type="Proteomes" id="UP000712673">
    <property type="component" value="Unassembled WGS sequence"/>
</dbReference>